<feature type="compositionally biased region" description="Polar residues" evidence="1">
    <location>
        <begin position="65"/>
        <end position="76"/>
    </location>
</feature>
<sequence>MPGGCPPFLDCIRPPRRVFRIVLAPGGSRGHAARPLLRPDAALRPGPSAWSAPPQRRPERRGRLGSSNAPNGTGVSPVQPAQGIIPPAYSPKFYFGWSWRGALAARARHVWWLSHPPPQKISAL</sequence>
<gene>
    <name evidence="2" type="ORF">NDU88_005558</name>
</gene>
<keyword evidence="3" id="KW-1185">Reference proteome</keyword>
<feature type="region of interest" description="Disordered" evidence="1">
    <location>
        <begin position="27"/>
        <end position="82"/>
    </location>
</feature>
<name>A0AAV7SMA1_PLEWA</name>
<reference evidence="2" key="1">
    <citation type="journal article" date="2022" name="bioRxiv">
        <title>Sequencing and chromosome-scale assembly of the giantPleurodeles waltlgenome.</title>
        <authorList>
            <person name="Brown T."/>
            <person name="Elewa A."/>
            <person name="Iarovenko S."/>
            <person name="Subramanian E."/>
            <person name="Araus A.J."/>
            <person name="Petzold A."/>
            <person name="Susuki M."/>
            <person name="Suzuki K.-i.T."/>
            <person name="Hayashi T."/>
            <person name="Toyoda A."/>
            <person name="Oliveira C."/>
            <person name="Osipova E."/>
            <person name="Leigh N.D."/>
            <person name="Simon A."/>
            <person name="Yun M.H."/>
        </authorList>
    </citation>
    <scope>NUCLEOTIDE SEQUENCE</scope>
    <source>
        <strain evidence="2">20211129_DDA</strain>
        <tissue evidence="2">Liver</tissue>
    </source>
</reference>
<evidence type="ECO:0000256" key="1">
    <source>
        <dbReference type="SAM" id="MobiDB-lite"/>
    </source>
</evidence>
<proteinExistence type="predicted"/>
<dbReference type="Proteomes" id="UP001066276">
    <property type="component" value="Chromosome 4_2"/>
</dbReference>
<dbReference type="EMBL" id="JANPWB010000008">
    <property type="protein sequence ID" value="KAJ1165129.1"/>
    <property type="molecule type" value="Genomic_DNA"/>
</dbReference>
<accession>A0AAV7SMA1</accession>
<comment type="caution">
    <text evidence="2">The sequence shown here is derived from an EMBL/GenBank/DDBJ whole genome shotgun (WGS) entry which is preliminary data.</text>
</comment>
<evidence type="ECO:0000313" key="2">
    <source>
        <dbReference type="EMBL" id="KAJ1165129.1"/>
    </source>
</evidence>
<dbReference type="AlphaFoldDB" id="A0AAV7SMA1"/>
<protein>
    <submittedName>
        <fullName evidence="2">Uncharacterized protein</fullName>
    </submittedName>
</protein>
<feature type="compositionally biased region" description="Low complexity" evidence="1">
    <location>
        <begin position="33"/>
        <end position="45"/>
    </location>
</feature>
<organism evidence="2 3">
    <name type="scientific">Pleurodeles waltl</name>
    <name type="common">Iberian ribbed newt</name>
    <dbReference type="NCBI Taxonomy" id="8319"/>
    <lineage>
        <taxon>Eukaryota</taxon>
        <taxon>Metazoa</taxon>
        <taxon>Chordata</taxon>
        <taxon>Craniata</taxon>
        <taxon>Vertebrata</taxon>
        <taxon>Euteleostomi</taxon>
        <taxon>Amphibia</taxon>
        <taxon>Batrachia</taxon>
        <taxon>Caudata</taxon>
        <taxon>Salamandroidea</taxon>
        <taxon>Salamandridae</taxon>
        <taxon>Pleurodelinae</taxon>
        <taxon>Pleurodeles</taxon>
    </lineage>
</organism>
<evidence type="ECO:0000313" key="3">
    <source>
        <dbReference type="Proteomes" id="UP001066276"/>
    </source>
</evidence>